<keyword evidence="2" id="KW-0418">Kinase</keyword>
<dbReference type="InterPro" id="IPR000719">
    <property type="entry name" value="Prot_kinase_dom"/>
</dbReference>
<name>A0A1D1XI65_9ARAE</name>
<reference evidence="2" key="1">
    <citation type="submission" date="2015-07" db="EMBL/GenBank/DDBJ databases">
        <title>Transcriptome Assembly of Anthurium amnicola.</title>
        <authorList>
            <person name="Suzuki J."/>
        </authorList>
    </citation>
    <scope>NUCLEOTIDE SEQUENCE</scope>
</reference>
<evidence type="ECO:0000313" key="2">
    <source>
        <dbReference type="EMBL" id="JAT42094.1"/>
    </source>
</evidence>
<dbReference type="Gene3D" id="1.10.510.10">
    <property type="entry name" value="Transferase(Phosphotransferase) domain 1"/>
    <property type="match status" value="1"/>
</dbReference>
<proteinExistence type="predicted"/>
<dbReference type="GO" id="GO:0004706">
    <property type="term" value="F:JUN kinase kinase kinase activity"/>
    <property type="evidence" value="ECO:0007669"/>
    <property type="project" value="TreeGrafter"/>
</dbReference>
<feature type="domain" description="Protein kinase" evidence="1">
    <location>
        <begin position="94"/>
        <end position="372"/>
    </location>
</feature>
<gene>
    <name evidence="2" type="primary">roco5_2</name>
    <name evidence="2" type="ORF">g.127313</name>
</gene>
<accession>A0A1D1XI65</accession>
<dbReference type="InterPro" id="IPR051681">
    <property type="entry name" value="Ser/Thr_Kinases-Pseudokinases"/>
</dbReference>
<dbReference type="InterPro" id="IPR011009">
    <property type="entry name" value="Kinase-like_dom_sf"/>
</dbReference>
<dbReference type="PROSITE" id="PS50011">
    <property type="entry name" value="PROTEIN_KINASE_DOM"/>
    <property type="match status" value="1"/>
</dbReference>
<dbReference type="PANTHER" id="PTHR44329:SF6">
    <property type="entry name" value="RECEPTOR-INTERACTING SERINE_THREONINE-PROTEIN KINASE 1"/>
    <property type="match status" value="1"/>
</dbReference>
<protein>
    <submittedName>
        <fullName evidence="2">Putative serine/threonine-protein kinase roco5</fullName>
    </submittedName>
</protein>
<dbReference type="SUPFAM" id="SSF56112">
    <property type="entry name" value="Protein kinase-like (PK-like)"/>
    <property type="match status" value="1"/>
</dbReference>
<keyword evidence="2" id="KW-0808">Transferase</keyword>
<dbReference type="GO" id="GO:0005524">
    <property type="term" value="F:ATP binding"/>
    <property type="evidence" value="ECO:0007669"/>
    <property type="project" value="InterPro"/>
</dbReference>
<dbReference type="AlphaFoldDB" id="A0A1D1XI65"/>
<feature type="non-terminal residue" evidence="2">
    <location>
        <position position="1"/>
    </location>
</feature>
<dbReference type="EMBL" id="GDJX01025842">
    <property type="protein sequence ID" value="JAT42094.1"/>
    <property type="molecule type" value="Transcribed_RNA"/>
</dbReference>
<dbReference type="Pfam" id="PF07714">
    <property type="entry name" value="PK_Tyr_Ser-Thr"/>
    <property type="match status" value="1"/>
</dbReference>
<dbReference type="InterPro" id="IPR001245">
    <property type="entry name" value="Ser-Thr/Tyr_kinase_cat_dom"/>
</dbReference>
<sequence>FFCYKKKVYIINMTRLSIKLKYKPHNCKDCRSKRKHNKINPLDYVWCEVCSPIHIQRGSSWTSGNKEVDEFIKFQHIKTKKSSDLVEWIPYERLSDIEFLAQGGFSKVYSATWLDGLIQGWNFEKKQWKRLGKTKVALKVLEDSQNISSEFLEELHLNLQRGSTYIVKCFGFTKEPKSNNYAIVLEYVENGSLRNFLNKSKSIDWYQKVDILKQIGHHLCRLHEKEIIHKDLHIGNILYEPNHHINDYLIISDLGVYQPVSKKICFIMQSPEIYGVLPYMAPEVLKEHSYSKASNIYAFGGIIYEIITGYPPFHDKPHDSQLALDICNGVHPDIPENVPKSISNLLLRCWEPNPRKRITAIEIFSMIRCCFIYEDECKISRRLMKEIEESESVQQIDRSTEHAKIHSEAIYTSRLLSFPKLEESLLKN</sequence>
<evidence type="ECO:0000259" key="1">
    <source>
        <dbReference type="PROSITE" id="PS50011"/>
    </source>
</evidence>
<organism evidence="2">
    <name type="scientific">Anthurium amnicola</name>
    <dbReference type="NCBI Taxonomy" id="1678845"/>
    <lineage>
        <taxon>Eukaryota</taxon>
        <taxon>Viridiplantae</taxon>
        <taxon>Streptophyta</taxon>
        <taxon>Embryophyta</taxon>
        <taxon>Tracheophyta</taxon>
        <taxon>Spermatophyta</taxon>
        <taxon>Magnoliopsida</taxon>
        <taxon>Liliopsida</taxon>
        <taxon>Araceae</taxon>
        <taxon>Pothoideae</taxon>
        <taxon>Potheae</taxon>
        <taxon>Anthurium</taxon>
    </lineage>
</organism>
<dbReference type="PRINTS" id="PR00109">
    <property type="entry name" value="TYRKINASE"/>
</dbReference>
<dbReference type="PANTHER" id="PTHR44329">
    <property type="entry name" value="SERINE/THREONINE-PROTEIN KINASE TNNI3K-RELATED"/>
    <property type="match status" value="1"/>
</dbReference>